<evidence type="ECO:0000313" key="1">
    <source>
        <dbReference type="Proteomes" id="UP000095286"/>
    </source>
</evidence>
<protein>
    <submittedName>
        <fullName evidence="2">Kunitz/Bovine pancreatic trypsin inhibitor domain protein</fullName>
    </submittedName>
</protein>
<proteinExistence type="predicted"/>
<dbReference type="Proteomes" id="UP000095286">
    <property type="component" value="Unplaced"/>
</dbReference>
<evidence type="ECO:0000313" key="2">
    <source>
        <dbReference type="WBParaSite" id="RSKR_0000268900.1"/>
    </source>
</evidence>
<organism evidence="1 2">
    <name type="scientific">Rhabditophanes sp. KR3021</name>
    <dbReference type="NCBI Taxonomy" id="114890"/>
    <lineage>
        <taxon>Eukaryota</taxon>
        <taxon>Metazoa</taxon>
        <taxon>Ecdysozoa</taxon>
        <taxon>Nematoda</taxon>
        <taxon>Chromadorea</taxon>
        <taxon>Rhabditida</taxon>
        <taxon>Tylenchina</taxon>
        <taxon>Panagrolaimomorpha</taxon>
        <taxon>Strongyloidoidea</taxon>
        <taxon>Alloionematidae</taxon>
        <taxon>Rhabditophanes</taxon>
    </lineage>
</organism>
<name>A0AC35TNF6_9BILA</name>
<dbReference type="WBParaSite" id="RSKR_0000268900.1">
    <property type="protein sequence ID" value="RSKR_0000268900.1"/>
    <property type="gene ID" value="RSKR_0000268900"/>
</dbReference>
<accession>A0AC35TNF6</accession>
<sequence>MNGRCQSPQSRFKREGISGSGRVLDQCNFNTDCLGGMFCLGGACNCLSNYVAIQGYCYIKKNPGESGCQYNEQCSAVWPESTCKQSKCECPEDVNGVPYVMSRTRDGVVCILHSGEDGDSTPKCPLPEYDDDLLSMPVSQLRNPAMTDPDDQDIPMGEHINPLQFCNTKSTDYTSFVANGGGACVYGQEPFSQGNGIYIADLYDCVGAPSAMSNVKSAMEGNGIYIADLYDCVGAPSAMSNVKSAMEGVYDISKNADGICCMSRAMTCSQPKREANTGSSAPASGVRPRWWYNQITNNCEQFLFNGWQEDEMQSPNNFKTRDHCMAYCSDDSSCKKGSPQYMSGPILNEDEPIGNCQTASSCGSGFECHSKGSQSLCCQTVASLCSNSGGRPIDLLRTTNFDPGFTMKKTFSLNYPSTSRYYYDSDQNRCIAFTFLGGFGNFNNFASSQECDLFCGKLVCSIGSPLKIGNQNQKCASNTDCPSSYECSSDHSVCCPRKQSVCSQPLRLGDCKNSVKRYWYNAGQKTCEMFFYTGCQGNDNSFSSKSECEGTCSNVVPEPQCTQGEAYKDYQGNYYVSSNSVCPINYEPFFDTNINTNVCCPSKSYTCSLSSHKGVVCGSGSSFRYFFNSKTQECQSFAYDGCDGNSNNFATIKDCQEYCGVGNCANGGVPEINEFGQLIVCSDSNKCPSSDTECVSLNQGFSIINRCCPTRIHVCSMPVKNGMGSSASTRFYFNKIIKECTPFTYNGNGNLNSFPSLQACNNYCLSATCAAGENAYLNPNTNTPYECNPSLTTSCPRNYRCIYNSLTELHICCGTPPTASDVCEDSAKAYMNIDGTVKECLINIDGSCPSNYLCTFNSKNRGKYYCCKTENFCPIGKSVFKDSSSKSPIRCTISGTNNQCPDNHSCQSEIRNAFQGYCCSSREVCPNNAEFFVEENTQMPRSCTIGAFITCPNGFSCQSVDNSAISGFCCKGEITSAASDGCPPDFDFI</sequence>
<reference evidence="2" key="1">
    <citation type="submission" date="2016-11" db="UniProtKB">
        <authorList>
            <consortium name="WormBaseParasite"/>
        </authorList>
    </citation>
    <scope>IDENTIFICATION</scope>
    <source>
        <strain evidence="2">KR3021</strain>
    </source>
</reference>